<dbReference type="PANTHER" id="PTHR11009">
    <property type="entry name" value="DER1-LIKE PROTEIN, DERLIN"/>
    <property type="match status" value="1"/>
</dbReference>
<dbReference type="Pfam" id="PF04511">
    <property type="entry name" value="DER1"/>
    <property type="match status" value="1"/>
</dbReference>
<keyword evidence="10" id="KW-1185">Reference proteome</keyword>
<keyword evidence="5 7" id="KW-1133">Transmembrane helix</keyword>
<dbReference type="SUPFAM" id="SSF144091">
    <property type="entry name" value="Rhomboid-like"/>
    <property type="match status" value="1"/>
</dbReference>
<feature type="compositionally biased region" description="Low complexity" evidence="8">
    <location>
        <begin position="224"/>
        <end position="246"/>
    </location>
</feature>
<evidence type="ECO:0000256" key="1">
    <source>
        <dbReference type="ARBA" id="ARBA00004477"/>
    </source>
</evidence>
<keyword evidence="4 7" id="KW-0256">Endoplasmic reticulum</keyword>
<dbReference type="GeneID" id="87924301"/>
<evidence type="ECO:0000313" key="10">
    <source>
        <dbReference type="Proteomes" id="UP001273209"/>
    </source>
</evidence>
<keyword evidence="6 7" id="KW-0472">Membrane</keyword>
<dbReference type="Proteomes" id="UP001273209">
    <property type="component" value="Unassembled WGS sequence"/>
</dbReference>
<evidence type="ECO:0000313" key="9">
    <source>
        <dbReference type="EMBL" id="KAK4063419.1"/>
    </source>
</evidence>
<reference evidence="9" key="1">
    <citation type="submission" date="2023-11" db="EMBL/GenBank/DDBJ databases">
        <title>The genome sequences of three competitors of mushroom-forming fungi.</title>
        <authorList>
            <person name="Beijen E."/>
            <person name="Ohm R.A."/>
        </authorList>
    </citation>
    <scope>NUCLEOTIDE SEQUENCE</scope>
    <source>
        <strain evidence="9">CBS 100526</strain>
    </source>
</reference>
<dbReference type="RefSeq" id="XP_062751600.1">
    <property type="nucleotide sequence ID" value="XM_062904397.1"/>
</dbReference>
<protein>
    <recommendedName>
        <fullName evidence="7">Derlin</fullName>
    </recommendedName>
</protein>
<dbReference type="InterPro" id="IPR007599">
    <property type="entry name" value="DER1"/>
</dbReference>
<comment type="function">
    <text evidence="7">May be involved in the degradation of misfolded endoplasmic reticulum (ER) luminal proteins.</text>
</comment>
<evidence type="ECO:0000256" key="5">
    <source>
        <dbReference type="ARBA" id="ARBA00022989"/>
    </source>
</evidence>
<dbReference type="GO" id="GO:0006950">
    <property type="term" value="P:response to stress"/>
    <property type="evidence" value="ECO:0007669"/>
    <property type="project" value="UniProtKB-ARBA"/>
</dbReference>
<feature type="transmembrane region" description="Helical" evidence="7">
    <location>
        <begin position="20"/>
        <end position="42"/>
    </location>
</feature>
<evidence type="ECO:0000256" key="7">
    <source>
        <dbReference type="RuleBase" id="RU363059"/>
    </source>
</evidence>
<evidence type="ECO:0000256" key="2">
    <source>
        <dbReference type="ARBA" id="ARBA00008917"/>
    </source>
</evidence>
<feature type="region of interest" description="Disordered" evidence="8">
    <location>
        <begin position="220"/>
        <end position="262"/>
    </location>
</feature>
<proteinExistence type="inferred from homology"/>
<dbReference type="InterPro" id="IPR035952">
    <property type="entry name" value="Rhomboid-like_sf"/>
</dbReference>
<dbReference type="EMBL" id="JAWRVG010000053">
    <property type="protein sequence ID" value="KAK4063419.1"/>
    <property type="molecule type" value="Genomic_DNA"/>
</dbReference>
<keyword evidence="3 7" id="KW-0812">Transmembrane</keyword>
<dbReference type="GO" id="GO:0005789">
    <property type="term" value="C:endoplasmic reticulum membrane"/>
    <property type="evidence" value="ECO:0007669"/>
    <property type="project" value="UniProtKB-SubCell"/>
</dbReference>
<feature type="transmembrane region" description="Helical" evidence="7">
    <location>
        <begin position="144"/>
        <end position="166"/>
    </location>
</feature>
<dbReference type="AlphaFoldDB" id="A0AAE1I8S8"/>
<comment type="caution">
    <text evidence="9">The sequence shown here is derived from an EMBL/GenBank/DDBJ whole genome shotgun (WGS) entry which is preliminary data.</text>
</comment>
<evidence type="ECO:0000256" key="6">
    <source>
        <dbReference type="ARBA" id="ARBA00023136"/>
    </source>
</evidence>
<comment type="similarity">
    <text evidence="2 7">Belongs to the derlin family.</text>
</comment>
<feature type="transmembrane region" description="Helical" evidence="7">
    <location>
        <begin position="54"/>
        <end position="79"/>
    </location>
</feature>
<sequence>MAELSTDAYWRAPPIARTVATVTFGLSCAVHTGVLAADFFSYDIHYLFRVPPQVWRIVTCFLITFPNLGILFDTFHMYMYMSQLERGHPRLSRREDFVWYLTFVGGTILILSHLTGFGFGVLTQALLLAMAYTVTQEQRGQQTNYMFINIPSQLVPFAMMAINLFFPGGIGIVLLQLHGLAAAHLYLFLSKIWPEVAGGRNWIQTPAFISSLVNGVAPAPAPQRPAAAGARVPDAASGRSSGASRGPLPDSWRTRGPGQRLG</sequence>
<feature type="transmembrane region" description="Helical" evidence="7">
    <location>
        <begin position="99"/>
        <end position="132"/>
    </location>
</feature>
<evidence type="ECO:0000256" key="8">
    <source>
        <dbReference type="SAM" id="MobiDB-lite"/>
    </source>
</evidence>
<evidence type="ECO:0000256" key="3">
    <source>
        <dbReference type="ARBA" id="ARBA00022692"/>
    </source>
</evidence>
<name>A0AAE1I8S8_9HYPO</name>
<gene>
    <name evidence="9" type="ORF">Triagg1_9439</name>
</gene>
<organism evidence="9 10">
    <name type="scientific">Trichoderma aggressivum f. europaeum</name>
    <dbReference type="NCBI Taxonomy" id="173218"/>
    <lineage>
        <taxon>Eukaryota</taxon>
        <taxon>Fungi</taxon>
        <taxon>Dikarya</taxon>
        <taxon>Ascomycota</taxon>
        <taxon>Pezizomycotina</taxon>
        <taxon>Sordariomycetes</taxon>
        <taxon>Hypocreomycetidae</taxon>
        <taxon>Hypocreales</taxon>
        <taxon>Hypocreaceae</taxon>
        <taxon>Trichoderma</taxon>
    </lineage>
</organism>
<comment type="subcellular location">
    <subcellularLocation>
        <location evidence="1 7">Endoplasmic reticulum membrane</location>
        <topology evidence="1 7">Multi-pass membrane protein</topology>
    </subcellularLocation>
</comment>
<accession>A0AAE1I8S8</accession>
<evidence type="ECO:0000256" key="4">
    <source>
        <dbReference type="ARBA" id="ARBA00022824"/>
    </source>
</evidence>